<dbReference type="GO" id="GO:0043103">
    <property type="term" value="P:hypoxanthine salvage"/>
    <property type="evidence" value="ECO:0007669"/>
    <property type="project" value="TreeGrafter"/>
</dbReference>
<protein>
    <recommendedName>
        <fullName evidence="1 9">Adenosine deaminase</fullName>
        <ecNumber evidence="1 9">3.5.4.4</ecNumber>
    </recommendedName>
    <alternativeName>
        <fullName evidence="6 9">Adenosine aminohydrolase</fullName>
    </alternativeName>
</protein>
<dbReference type="CDD" id="cd01320">
    <property type="entry name" value="ADA"/>
    <property type="match status" value="1"/>
</dbReference>
<feature type="domain" description="Adenosine deaminase" evidence="10">
    <location>
        <begin position="7"/>
        <end position="327"/>
    </location>
</feature>
<keyword evidence="4 9" id="KW-0862">Zinc</keyword>
<dbReference type="OrthoDB" id="105475at2"/>
<evidence type="ECO:0000256" key="1">
    <source>
        <dbReference type="ARBA" id="ARBA00012784"/>
    </source>
</evidence>
<dbReference type="GO" id="GO:0008270">
    <property type="term" value="F:zinc ion binding"/>
    <property type="evidence" value="ECO:0007669"/>
    <property type="project" value="UniProtKB-UniRule"/>
</dbReference>
<dbReference type="Pfam" id="PF00962">
    <property type="entry name" value="A_deaminase"/>
    <property type="match status" value="1"/>
</dbReference>
<dbReference type="GO" id="GO:0046103">
    <property type="term" value="P:inosine biosynthetic process"/>
    <property type="evidence" value="ECO:0007669"/>
    <property type="project" value="TreeGrafter"/>
</dbReference>
<dbReference type="AlphaFoldDB" id="A0A066UHG9"/>
<feature type="site" description="Important for catalytic activity" evidence="9">
    <location>
        <position position="220"/>
    </location>
</feature>
<feature type="binding site" evidence="9">
    <location>
        <position position="196"/>
    </location>
    <ligand>
        <name>Zn(2+)</name>
        <dbReference type="ChEBI" id="CHEBI:29105"/>
        <note>catalytic</note>
    </ligand>
</feature>
<dbReference type="NCBIfam" id="TIGR01430">
    <property type="entry name" value="aden_deam"/>
    <property type="match status" value="1"/>
</dbReference>
<evidence type="ECO:0000256" key="7">
    <source>
        <dbReference type="ARBA" id="ARBA00047989"/>
    </source>
</evidence>
<gene>
    <name evidence="9" type="primary">add</name>
    <name evidence="11" type="ORF">F2Z80_19485</name>
    <name evidence="12" type="ORF">VFDL14_11595</name>
</gene>
<comment type="catalytic activity">
    <reaction evidence="8">
        <text>2'-deoxyadenosine + H2O + H(+) = 2'-deoxyinosine + NH4(+)</text>
        <dbReference type="Rhea" id="RHEA:28190"/>
        <dbReference type="ChEBI" id="CHEBI:15377"/>
        <dbReference type="ChEBI" id="CHEBI:15378"/>
        <dbReference type="ChEBI" id="CHEBI:17256"/>
        <dbReference type="ChEBI" id="CHEBI:28938"/>
        <dbReference type="ChEBI" id="CHEBI:28997"/>
        <dbReference type="EC" id="3.5.4.4"/>
    </reaction>
    <physiologicalReaction direction="left-to-right" evidence="8">
        <dbReference type="Rhea" id="RHEA:28191"/>
    </physiologicalReaction>
</comment>
<dbReference type="EMBL" id="VXDD01000003">
    <property type="protein sequence ID" value="KAB0301260.1"/>
    <property type="molecule type" value="Genomic_DNA"/>
</dbReference>
<comment type="function">
    <text evidence="9">Catalyzes the hydrolytic deamination of adenosine and 2-deoxyadenosine.</text>
</comment>
<dbReference type="GO" id="GO:0009117">
    <property type="term" value="P:nucleotide metabolic process"/>
    <property type="evidence" value="ECO:0007669"/>
    <property type="project" value="UniProtKB-KW"/>
</dbReference>
<comment type="catalytic activity">
    <reaction evidence="7">
        <text>adenosine + H2O + H(+) = inosine + NH4(+)</text>
        <dbReference type="Rhea" id="RHEA:24408"/>
        <dbReference type="ChEBI" id="CHEBI:15377"/>
        <dbReference type="ChEBI" id="CHEBI:15378"/>
        <dbReference type="ChEBI" id="CHEBI:16335"/>
        <dbReference type="ChEBI" id="CHEBI:17596"/>
        <dbReference type="ChEBI" id="CHEBI:28938"/>
        <dbReference type="EC" id="3.5.4.4"/>
    </reaction>
    <physiologicalReaction direction="left-to-right" evidence="7">
        <dbReference type="Rhea" id="RHEA:24409"/>
    </physiologicalReaction>
</comment>
<feature type="binding site" evidence="9">
    <location>
        <position position="16"/>
    </location>
    <ligand>
        <name>substrate</name>
    </ligand>
</feature>
<dbReference type="Proteomes" id="UP000326687">
    <property type="component" value="Unassembled WGS sequence"/>
</dbReference>
<dbReference type="GO" id="GO:0005829">
    <property type="term" value="C:cytosol"/>
    <property type="evidence" value="ECO:0007669"/>
    <property type="project" value="TreeGrafter"/>
</dbReference>
<dbReference type="RefSeq" id="WP_032553834.1">
    <property type="nucleotide sequence ID" value="NZ_BTGL01000002.1"/>
</dbReference>
<dbReference type="InterPro" id="IPR001365">
    <property type="entry name" value="A_deaminase_dom"/>
</dbReference>
<evidence type="ECO:0000313" key="12">
    <source>
        <dbReference type="EMBL" id="KDN26520.1"/>
    </source>
</evidence>
<feature type="binding site" evidence="9">
    <location>
        <position position="14"/>
    </location>
    <ligand>
        <name>substrate</name>
    </ligand>
</feature>
<evidence type="ECO:0000256" key="6">
    <source>
        <dbReference type="ARBA" id="ARBA00031852"/>
    </source>
</evidence>
<evidence type="ECO:0000256" key="2">
    <source>
        <dbReference type="ARBA" id="ARBA00022723"/>
    </source>
</evidence>
<dbReference type="InterPro" id="IPR006330">
    <property type="entry name" value="Ado/ade_deaminase"/>
</dbReference>
<dbReference type="STRING" id="212667.VFDL14_11595"/>
<comment type="caution">
    <text evidence="12">The sequence shown here is derived from an EMBL/GenBank/DDBJ whole genome shotgun (WGS) entry which is preliminary data.</text>
</comment>
<comment type="similarity">
    <text evidence="9">Belongs to the metallo-dependent hydrolases superfamily. Adenosine and AMP deaminases family. Adenosine deaminase subfamily.</text>
</comment>
<reference evidence="11 14" key="2">
    <citation type="submission" date="2019-09" db="EMBL/GenBank/DDBJ databases">
        <title>Vibrio Fortis S7-72.</title>
        <authorList>
            <person name="Das S.K."/>
        </authorList>
    </citation>
    <scope>NUCLEOTIDE SEQUENCE [LARGE SCALE GENOMIC DNA]</scope>
    <source>
        <strain evidence="11 14">S7-72</strain>
    </source>
</reference>
<organism evidence="12 13">
    <name type="scientific">Vibrio fortis</name>
    <dbReference type="NCBI Taxonomy" id="212667"/>
    <lineage>
        <taxon>Bacteria</taxon>
        <taxon>Pseudomonadati</taxon>
        <taxon>Pseudomonadota</taxon>
        <taxon>Gammaproteobacteria</taxon>
        <taxon>Vibrionales</taxon>
        <taxon>Vibrionaceae</taxon>
        <taxon>Vibrio</taxon>
    </lineage>
</organism>
<dbReference type="SUPFAM" id="SSF51556">
    <property type="entry name" value="Metallo-dependent hydrolases"/>
    <property type="match status" value="1"/>
</dbReference>
<feature type="binding site" evidence="9">
    <location>
        <position position="169"/>
    </location>
    <ligand>
        <name>substrate</name>
    </ligand>
</feature>
<feature type="binding site" evidence="9">
    <location>
        <position position="12"/>
    </location>
    <ligand>
        <name>Zn(2+)</name>
        <dbReference type="ChEBI" id="CHEBI:29105"/>
        <note>catalytic</note>
    </ligand>
</feature>
<comment type="caution">
    <text evidence="9">Lacks conserved residue(s) required for the propagation of feature annotation.</text>
</comment>
<name>A0A066UHG9_9VIBR</name>
<dbReference type="Proteomes" id="UP000027219">
    <property type="component" value="Unassembled WGS sequence"/>
</dbReference>
<dbReference type="GO" id="GO:0009168">
    <property type="term" value="P:purine ribonucleoside monophosphate biosynthetic process"/>
    <property type="evidence" value="ECO:0007669"/>
    <property type="project" value="UniProtKB-UniRule"/>
</dbReference>
<reference evidence="12 13" key="1">
    <citation type="submission" date="2014-02" db="EMBL/GenBank/DDBJ databases">
        <title>Vibrio fortis Dalian14 Genome Sequencing.</title>
        <authorList>
            <person name="Wang Y."/>
            <person name="Song L."/>
            <person name="Liu G."/>
            <person name="Ding J."/>
        </authorList>
    </citation>
    <scope>NUCLEOTIDE SEQUENCE [LARGE SCALE GENOMIC DNA]</scope>
    <source>
        <strain evidence="12 13">Dalian14</strain>
    </source>
</reference>
<keyword evidence="3 9" id="KW-0378">Hydrolase</keyword>
<proteinExistence type="inferred from homology"/>
<dbReference type="PANTHER" id="PTHR11409">
    <property type="entry name" value="ADENOSINE DEAMINASE"/>
    <property type="match status" value="1"/>
</dbReference>
<dbReference type="InterPro" id="IPR032466">
    <property type="entry name" value="Metal_Hydrolase"/>
</dbReference>
<evidence type="ECO:0000313" key="13">
    <source>
        <dbReference type="Proteomes" id="UP000027219"/>
    </source>
</evidence>
<dbReference type="HAMAP" id="MF_00540">
    <property type="entry name" value="A_deaminase"/>
    <property type="match status" value="1"/>
</dbReference>
<dbReference type="PANTHER" id="PTHR11409:SF43">
    <property type="entry name" value="ADENOSINE DEAMINASE"/>
    <property type="match status" value="1"/>
</dbReference>
<dbReference type="GO" id="GO:0004000">
    <property type="term" value="F:adenosine deaminase activity"/>
    <property type="evidence" value="ECO:0007669"/>
    <property type="project" value="UniProtKB-UniRule"/>
</dbReference>
<evidence type="ECO:0000256" key="3">
    <source>
        <dbReference type="ARBA" id="ARBA00022801"/>
    </source>
</evidence>
<feature type="binding site" evidence="9">
    <location>
        <position position="277"/>
    </location>
    <ligand>
        <name>Zn(2+)</name>
        <dbReference type="ChEBI" id="CHEBI:29105"/>
        <note>catalytic</note>
    </ligand>
</feature>
<evidence type="ECO:0000256" key="8">
    <source>
        <dbReference type="ARBA" id="ARBA00049213"/>
    </source>
</evidence>
<comment type="cofactor">
    <cofactor evidence="9">
        <name>Zn(2+)</name>
        <dbReference type="ChEBI" id="CHEBI:29105"/>
    </cofactor>
    <text evidence="9">Binds 1 zinc ion per subunit.</text>
</comment>
<sequence length="332" mass="37374">MNFLALPKIDLHCHLDGSVRPDTIIDLAKQYDIELPADRDAVVESLTVPEDCKNLDEYLACFSLPLKVMQTEEAIERISYELYEDAALENVKYLEVRFAPILHVNKGLSLDTIIASAVKGMKRAEEKYDIKGNYILSVLRMFPKDSIKDVIDAGQAYLGKGVVAFDIAGGEKPGFCAEFPEYTKYAIEKGYRVTVHAGEQWHGQNVYDAVTLLDAERIGHGVHIQGNEDAYNIVKEKQVALETCPTSNVQTKCIHKFSDHPISEFQKDGIVVTINTDNRTVSNTTMTNEVKRVCETFDLTKEDYAQIYKYSVENAFASDEVKQHLMSFADQI</sequence>
<dbReference type="GO" id="GO:0006154">
    <property type="term" value="P:adenosine catabolic process"/>
    <property type="evidence" value="ECO:0007669"/>
    <property type="project" value="TreeGrafter"/>
</dbReference>
<dbReference type="EMBL" id="JFFR01000033">
    <property type="protein sequence ID" value="KDN26520.1"/>
    <property type="molecule type" value="Genomic_DNA"/>
</dbReference>
<dbReference type="InterPro" id="IPR028893">
    <property type="entry name" value="A_deaminase"/>
</dbReference>
<evidence type="ECO:0000313" key="14">
    <source>
        <dbReference type="Proteomes" id="UP000326687"/>
    </source>
</evidence>
<dbReference type="EC" id="3.5.4.4" evidence="1 9"/>
<dbReference type="Gene3D" id="3.20.20.140">
    <property type="entry name" value="Metal-dependent hydrolases"/>
    <property type="match status" value="1"/>
</dbReference>
<feature type="active site" description="Proton donor" evidence="9">
    <location>
        <position position="199"/>
    </location>
</feature>
<evidence type="ECO:0000256" key="5">
    <source>
        <dbReference type="ARBA" id="ARBA00023080"/>
    </source>
</evidence>
<evidence type="ECO:0000313" key="11">
    <source>
        <dbReference type="EMBL" id="KAB0301260.1"/>
    </source>
</evidence>
<evidence type="ECO:0000256" key="4">
    <source>
        <dbReference type="ARBA" id="ARBA00022833"/>
    </source>
</evidence>
<accession>A0A066UHG9</accession>
<feature type="binding site" evidence="9">
    <location>
        <position position="14"/>
    </location>
    <ligand>
        <name>Zn(2+)</name>
        <dbReference type="ChEBI" id="CHEBI:29105"/>
        <note>catalytic</note>
    </ligand>
</feature>
<keyword evidence="5 9" id="KW-0546">Nucleotide metabolism</keyword>
<keyword evidence="13" id="KW-1185">Reference proteome</keyword>
<keyword evidence="2 9" id="KW-0479">Metal-binding</keyword>
<evidence type="ECO:0000256" key="9">
    <source>
        <dbReference type="HAMAP-Rule" id="MF_00540"/>
    </source>
</evidence>
<evidence type="ECO:0000259" key="10">
    <source>
        <dbReference type="Pfam" id="PF00962"/>
    </source>
</evidence>